<feature type="compositionally biased region" description="Low complexity" evidence="1">
    <location>
        <begin position="479"/>
        <end position="503"/>
    </location>
</feature>
<feature type="compositionally biased region" description="Low complexity" evidence="1">
    <location>
        <begin position="20"/>
        <end position="36"/>
    </location>
</feature>
<dbReference type="AlphaFoldDB" id="A0A8K0UIV4"/>
<gene>
    <name evidence="2" type="ORF">BXZ70DRAFT_898338</name>
</gene>
<feature type="compositionally biased region" description="Acidic residues" evidence="1">
    <location>
        <begin position="519"/>
        <end position="535"/>
    </location>
</feature>
<dbReference type="Proteomes" id="UP000813824">
    <property type="component" value="Unassembled WGS sequence"/>
</dbReference>
<name>A0A8K0UIV4_9AGAR</name>
<dbReference type="OrthoDB" id="2590746at2759"/>
<dbReference type="EMBL" id="JAEVFJ010000033">
    <property type="protein sequence ID" value="KAH8092204.1"/>
    <property type="molecule type" value="Genomic_DNA"/>
</dbReference>
<feature type="compositionally biased region" description="Polar residues" evidence="1">
    <location>
        <begin position="334"/>
        <end position="351"/>
    </location>
</feature>
<feature type="region of interest" description="Disordered" evidence="1">
    <location>
        <begin position="95"/>
        <end position="142"/>
    </location>
</feature>
<evidence type="ECO:0000313" key="2">
    <source>
        <dbReference type="EMBL" id="KAH8092204.1"/>
    </source>
</evidence>
<proteinExistence type="predicted"/>
<feature type="compositionally biased region" description="Polar residues" evidence="1">
    <location>
        <begin position="264"/>
        <end position="277"/>
    </location>
</feature>
<accession>A0A8K0UIV4</accession>
<feature type="compositionally biased region" description="Basic and acidic residues" evidence="1">
    <location>
        <begin position="461"/>
        <end position="470"/>
    </location>
</feature>
<feature type="compositionally biased region" description="Polar residues" evidence="1">
    <location>
        <begin position="442"/>
        <end position="455"/>
    </location>
</feature>
<comment type="caution">
    <text evidence="2">The sequence shown here is derived from an EMBL/GenBank/DDBJ whole genome shotgun (WGS) entry which is preliminary data.</text>
</comment>
<feature type="region of interest" description="Disordered" evidence="1">
    <location>
        <begin position="422"/>
        <end position="537"/>
    </location>
</feature>
<evidence type="ECO:0000313" key="3">
    <source>
        <dbReference type="Proteomes" id="UP000813824"/>
    </source>
</evidence>
<evidence type="ECO:0000256" key="1">
    <source>
        <dbReference type="SAM" id="MobiDB-lite"/>
    </source>
</evidence>
<feature type="compositionally biased region" description="Low complexity" evidence="1">
    <location>
        <begin position="130"/>
        <end position="142"/>
    </location>
</feature>
<feature type="compositionally biased region" description="Basic and acidic residues" evidence="1">
    <location>
        <begin position="425"/>
        <end position="441"/>
    </location>
</feature>
<feature type="compositionally biased region" description="Polar residues" evidence="1">
    <location>
        <begin position="298"/>
        <end position="321"/>
    </location>
</feature>
<feature type="region of interest" description="Disordered" evidence="1">
    <location>
        <begin position="218"/>
        <end position="351"/>
    </location>
</feature>
<feature type="region of interest" description="Disordered" evidence="1">
    <location>
        <begin position="20"/>
        <end position="68"/>
    </location>
</feature>
<feature type="compositionally biased region" description="Basic and acidic residues" evidence="1">
    <location>
        <begin position="504"/>
        <end position="518"/>
    </location>
</feature>
<organism evidence="2 3">
    <name type="scientific">Cristinia sonorae</name>
    <dbReference type="NCBI Taxonomy" id="1940300"/>
    <lineage>
        <taxon>Eukaryota</taxon>
        <taxon>Fungi</taxon>
        <taxon>Dikarya</taxon>
        <taxon>Basidiomycota</taxon>
        <taxon>Agaricomycotina</taxon>
        <taxon>Agaricomycetes</taxon>
        <taxon>Agaricomycetidae</taxon>
        <taxon>Agaricales</taxon>
        <taxon>Pleurotineae</taxon>
        <taxon>Stephanosporaceae</taxon>
        <taxon>Cristinia</taxon>
    </lineage>
</organism>
<reference evidence="2" key="1">
    <citation type="journal article" date="2021" name="New Phytol.">
        <title>Evolutionary innovations through gain and loss of genes in the ectomycorrhizal Boletales.</title>
        <authorList>
            <person name="Wu G."/>
            <person name="Miyauchi S."/>
            <person name="Morin E."/>
            <person name="Kuo A."/>
            <person name="Drula E."/>
            <person name="Varga T."/>
            <person name="Kohler A."/>
            <person name="Feng B."/>
            <person name="Cao Y."/>
            <person name="Lipzen A."/>
            <person name="Daum C."/>
            <person name="Hundley H."/>
            <person name="Pangilinan J."/>
            <person name="Johnson J."/>
            <person name="Barry K."/>
            <person name="LaButti K."/>
            <person name="Ng V."/>
            <person name="Ahrendt S."/>
            <person name="Min B."/>
            <person name="Choi I.G."/>
            <person name="Park H."/>
            <person name="Plett J.M."/>
            <person name="Magnuson J."/>
            <person name="Spatafora J.W."/>
            <person name="Nagy L.G."/>
            <person name="Henrissat B."/>
            <person name="Grigoriev I.V."/>
            <person name="Yang Z.L."/>
            <person name="Xu J."/>
            <person name="Martin F.M."/>
        </authorList>
    </citation>
    <scope>NUCLEOTIDE SEQUENCE</scope>
    <source>
        <strain evidence="2">KKN 215</strain>
    </source>
</reference>
<protein>
    <submittedName>
        <fullName evidence="2">Uncharacterized protein</fullName>
    </submittedName>
</protein>
<feature type="compositionally biased region" description="Low complexity" evidence="1">
    <location>
        <begin position="105"/>
        <end position="115"/>
    </location>
</feature>
<keyword evidence="3" id="KW-1185">Reference proteome</keyword>
<sequence>MLSSLSSFLPQSLQIGANNAANNANVGGNHPHNVGNTPTSSPSTRIEHGNGEQQPLADSPSADKSTMGVDEQGSFIVVRPPPAKNNHPLNLQVQLVPPSSKEQRSLSSRRSFDSSVDADESGVSLSRTTSNRSEVSRSDVSVVSGNTSVTSFSTVASSSSTTSTRRMIIPLYNLQAHNVLTNVIVDAGTDAKVARFQKRGLEIVGLAVLEPIEVWEGASYDSGNRTPPRPSSFLIPGDQHTPTSSAVSLASDVPSSYAHDHLPQPTSVPSSSATPQADRNGPRKFFGKIFNKRKPTDGATSPTSTPRATKRSSLLSATTFGLASPAPASPLPQTHIQQASSSSTNAKEAESASQVLGIQPILASPHIPPKGRHPKSYVWVVRKWLKGGGDGLLDRLSDRSQTPGVLAQVEVRFEWTRAKNKRIRERSQTMDRRRENQRRGTADTTGSSEAPSLASSGAHGGPEKDLSEQKRKFRLSREGTSAVGRRSVSRSRSPNRPASTRTTSTDEGKRKGGKRGEYELDDDDSGNESDPEDSETPWTCTMFLKHLTTSPPPAHPYPNSPTAIQSPTTAVSPTDQIKVKVGAVVPTPHHPKVVALLKVPFPLPDIEVEQALVRKRVVTPAGVARPTGTLPLSPNANANANAKSGLVLTAEEIKDIVSCTGLWIVVREGFGGVGKERRKGDGWRIRG</sequence>